<dbReference type="AlphaFoldDB" id="A0A5D3D2T9"/>
<accession>A0A5D3D2T9</accession>
<gene>
    <name evidence="1" type="ORF">E5676_scaffold306G001270</name>
</gene>
<protein>
    <submittedName>
        <fullName evidence="1">Uncharacterized protein</fullName>
    </submittedName>
</protein>
<name>A0A5D3D2T9_CUCMM</name>
<dbReference type="EMBL" id="SSTD01007940">
    <property type="protein sequence ID" value="TYK17858.1"/>
    <property type="molecule type" value="Genomic_DNA"/>
</dbReference>
<reference evidence="1 2" key="1">
    <citation type="submission" date="2019-08" db="EMBL/GenBank/DDBJ databases">
        <title>Draft genome sequences of two oriental melons (Cucumis melo L. var makuwa).</title>
        <authorList>
            <person name="Kwon S.-Y."/>
        </authorList>
    </citation>
    <scope>NUCLEOTIDE SEQUENCE [LARGE SCALE GENOMIC DNA]</scope>
    <source>
        <strain evidence="2">cv. Chang Bougi</strain>
        <tissue evidence="1">Leaf</tissue>
    </source>
</reference>
<evidence type="ECO:0000313" key="1">
    <source>
        <dbReference type="EMBL" id="TYK17858.1"/>
    </source>
</evidence>
<dbReference type="Proteomes" id="UP000321947">
    <property type="component" value="Unassembled WGS sequence"/>
</dbReference>
<evidence type="ECO:0000313" key="2">
    <source>
        <dbReference type="Proteomes" id="UP000321947"/>
    </source>
</evidence>
<comment type="caution">
    <text evidence="1">The sequence shown here is derived from an EMBL/GenBank/DDBJ whole genome shotgun (WGS) entry which is preliminary data.</text>
</comment>
<proteinExistence type="predicted"/>
<sequence length="291" mass="32475">MEVIPSSAIEHLLGDDRAFAVRSTVPVGAIRHLRRLERSDRAPSSFEEMTLSSAIQLLLGNDRTFAVRSTALVEAIEHLHCLERSNQAPSSFREVTPPSVIQLLMRDDQPFAVRSTALVGAIRHLCHLERGLCRQIHHPGRSDWTPSSFGEVTLPSAIQLLLGDDRAFSVRSIALVGAIGHLRRLKRELPSIIGHDSVRNIVSIDDVGTNKVRQGQPDQVPKLRTAKKPQLDVEANNSLFFSTEIEALIPINFLHRRLHALPLELLSTLPFQDIEGKALQENDDIRFLCNK</sequence>
<organism evidence="1 2">
    <name type="scientific">Cucumis melo var. makuwa</name>
    <name type="common">Oriental melon</name>
    <dbReference type="NCBI Taxonomy" id="1194695"/>
    <lineage>
        <taxon>Eukaryota</taxon>
        <taxon>Viridiplantae</taxon>
        <taxon>Streptophyta</taxon>
        <taxon>Embryophyta</taxon>
        <taxon>Tracheophyta</taxon>
        <taxon>Spermatophyta</taxon>
        <taxon>Magnoliopsida</taxon>
        <taxon>eudicotyledons</taxon>
        <taxon>Gunneridae</taxon>
        <taxon>Pentapetalae</taxon>
        <taxon>rosids</taxon>
        <taxon>fabids</taxon>
        <taxon>Cucurbitales</taxon>
        <taxon>Cucurbitaceae</taxon>
        <taxon>Benincaseae</taxon>
        <taxon>Cucumis</taxon>
    </lineage>
</organism>